<organism evidence="1 2">
    <name type="scientific">Halosquirtibacter laminarini</name>
    <dbReference type="NCBI Taxonomy" id="3374600"/>
    <lineage>
        <taxon>Bacteria</taxon>
        <taxon>Pseudomonadati</taxon>
        <taxon>Bacteroidota</taxon>
        <taxon>Bacteroidia</taxon>
        <taxon>Marinilabiliales</taxon>
        <taxon>Prolixibacteraceae</taxon>
        <taxon>Halosquirtibacter</taxon>
    </lineage>
</organism>
<name>A0AC61NPD7_9BACT</name>
<gene>
    <name evidence="1" type="ORF">K4L44_16790</name>
</gene>
<evidence type="ECO:0000313" key="2">
    <source>
        <dbReference type="Proteomes" id="UP000826212"/>
    </source>
</evidence>
<accession>A0AC61NPD7</accession>
<dbReference type="Proteomes" id="UP000826212">
    <property type="component" value="Chromosome"/>
</dbReference>
<reference evidence="1" key="1">
    <citation type="submission" date="2021-08" db="EMBL/GenBank/DDBJ databases">
        <title>Novel anaerobic bacterium isolated from sea squirt in East Sea, Republic of Korea.</title>
        <authorList>
            <person name="Nguyen T.H."/>
            <person name="Li Z."/>
            <person name="Lee Y.-J."/>
            <person name="Ko J."/>
            <person name="Kim S.-G."/>
        </authorList>
    </citation>
    <scope>NUCLEOTIDE SEQUENCE</scope>
    <source>
        <strain evidence="1">KCTC 25031</strain>
    </source>
</reference>
<sequence>MNDFQSHAKNLEKTMYNPLPLDKNDLILVISPAGSVTACQLNFGISLLEEEGFQVELGKHVYDKNGLFAGTDEDRAKDLQWALDHPKAKVIWMSRGGYGAIRTIQQTNWDRFQSNPKWIIGFSDVTLFLQKCNNLDIASIHAPMIALFNDNEKMARKTIQLLQGVKQTISWKSDRNNQDIEIHGTVVGGNLSILYSLRSTPYDIDYTDKILFIEDIDEYHYHIDRMLESFSVSGIFDQIRALVIGSFTYIKEGTSPMPYDIEQTFLEIANKHNIPLFLGAPIGHISNNNPIILGSHISIKRENNQHTISYY</sequence>
<dbReference type="EMBL" id="CP081303">
    <property type="protein sequence ID" value="QZE14157.1"/>
    <property type="molecule type" value="Genomic_DNA"/>
</dbReference>
<proteinExistence type="predicted"/>
<evidence type="ECO:0000313" key="1">
    <source>
        <dbReference type="EMBL" id="QZE14157.1"/>
    </source>
</evidence>
<keyword evidence="2" id="KW-1185">Reference proteome</keyword>
<protein>
    <submittedName>
        <fullName evidence="1">LD-carboxypeptidase</fullName>
    </submittedName>
</protein>